<proteinExistence type="predicted"/>
<evidence type="ECO:0000313" key="2">
    <source>
        <dbReference type="Proteomes" id="UP001500393"/>
    </source>
</evidence>
<reference evidence="2" key="1">
    <citation type="journal article" date="2019" name="Int. J. Syst. Evol. Microbiol.">
        <title>The Global Catalogue of Microorganisms (GCM) 10K type strain sequencing project: providing services to taxonomists for standard genome sequencing and annotation.</title>
        <authorList>
            <consortium name="The Broad Institute Genomics Platform"/>
            <consortium name="The Broad Institute Genome Sequencing Center for Infectious Disease"/>
            <person name="Wu L."/>
            <person name="Ma J."/>
        </authorList>
    </citation>
    <scope>NUCLEOTIDE SEQUENCE [LARGE SCALE GENOMIC DNA]</scope>
    <source>
        <strain evidence="2">JCM 14969</strain>
    </source>
</reference>
<evidence type="ECO:0000313" key="1">
    <source>
        <dbReference type="EMBL" id="GAA1571212.1"/>
    </source>
</evidence>
<accession>A0ABP4P5H0</accession>
<sequence>MSATSDRLHEPREIKHGQTFEVTVGGMLGPSTEVVIADLYTVNSSPIGRPNSRSY</sequence>
<dbReference type="EMBL" id="BAAAOS010000018">
    <property type="protein sequence ID" value="GAA1571212.1"/>
    <property type="molecule type" value="Genomic_DNA"/>
</dbReference>
<protein>
    <submittedName>
        <fullName evidence="1">Uncharacterized protein</fullName>
    </submittedName>
</protein>
<keyword evidence="2" id="KW-1185">Reference proteome</keyword>
<gene>
    <name evidence="1" type="ORF">GCM10009789_25970</name>
</gene>
<name>A0ABP4P5H0_9ACTN</name>
<dbReference type="Proteomes" id="UP001500393">
    <property type="component" value="Unassembled WGS sequence"/>
</dbReference>
<comment type="caution">
    <text evidence="1">The sequence shown here is derived from an EMBL/GenBank/DDBJ whole genome shotgun (WGS) entry which is preliminary data.</text>
</comment>
<organism evidence="1 2">
    <name type="scientific">Kribbella sancticallisti</name>
    <dbReference type="NCBI Taxonomy" id="460087"/>
    <lineage>
        <taxon>Bacteria</taxon>
        <taxon>Bacillati</taxon>
        <taxon>Actinomycetota</taxon>
        <taxon>Actinomycetes</taxon>
        <taxon>Propionibacteriales</taxon>
        <taxon>Kribbellaceae</taxon>
        <taxon>Kribbella</taxon>
    </lineage>
</organism>
<dbReference type="RefSeq" id="WP_344213318.1">
    <property type="nucleotide sequence ID" value="NZ_BAAAOS010000018.1"/>
</dbReference>